<keyword evidence="3" id="KW-1185">Reference proteome</keyword>
<protein>
    <submittedName>
        <fullName evidence="2">Uncharacterized protein</fullName>
    </submittedName>
</protein>
<gene>
    <name evidence="2" type="ORF">F1189_12795</name>
</gene>
<feature type="chain" id="PRO_5024276643" evidence="1">
    <location>
        <begin position="20"/>
        <end position="143"/>
    </location>
</feature>
<evidence type="ECO:0000313" key="3">
    <source>
        <dbReference type="Proteomes" id="UP000325255"/>
    </source>
</evidence>
<keyword evidence="1" id="KW-0732">Signal</keyword>
<dbReference type="AlphaFoldDB" id="A0A5M6ITX8"/>
<dbReference type="RefSeq" id="WP_150041212.1">
    <property type="nucleotide sequence ID" value="NZ_OW485601.1"/>
</dbReference>
<proteinExistence type="predicted"/>
<name>A0A5M6ITX8_9PROT</name>
<reference evidence="2 3" key="1">
    <citation type="submission" date="2019-09" db="EMBL/GenBank/DDBJ databases">
        <title>Genome sequence of Rhodovastum atsumiense, a diverse member of the Acetobacteraceae family of non-sulfur purple photosynthetic bacteria.</title>
        <authorList>
            <person name="Meyer T."/>
            <person name="Kyndt J."/>
        </authorList>
    </citation>
    <scope>NUCLEOTIDE SEQUENCE [LARGE SCALE GENOMIC DNA]</scope>
    <source>
        <strain evidence="2 3">DSM 21279</strain>
    </source>
</reference>
<dbReference type="OrthoDB" id="7277192at2"/>
<organism evidence="2 3">
    <name type="scientific">Rhodovastum atsumiense</name>
    <dbReference type="NCBI Taxonomy" id="504468"/>
    <lineage>
        <taxon>Bacteria</taxon>
        <taxon>Pseudomonadati</taxon>
        <taxon>Pseudomonadota</taxon>
        <taxon>Alphaproteobacteria</taxon>
        <taxon>Acetobacterales</taxon>
        <taxon>Acetobacteraceae</taxon>
        <taxon>Rhodovastum</taxon>
    </lineage>
</organism>
<evidence type="ECO:0000313" key="2">
    <source>
        <dbReference type="EMBL" id="KAA5611671.1"/>
    </source>
</evidence>
<dbReference type="PROSITE" id="PS51257">
    <property type="entry name" value="PROKAR_LIPOPROTEIN"/>
    <property type="match status" value="1"/>
</dbReference>
<dbReference type="EMBL" id="VWPK01000018">
    <property type="protein sequence ID" value="KAA5611671.1"/>
    <property type="molecule type" value="Genomic_DNA"/>
</dbReference>
<sequence length="143" mass="14706">MPRSFIPAVLALAALPGLTACVPSSTPAVAPAGRDSVATRGPQARYGVIVSVRPLLAEPPAQAAAPGAAREDVRTHILGVVGSAAGGGVLSPGTRRGAEAREFIIRLDNGGTLSLVQPNEERFRPGERVQILSGEHTRMARAT</sequence>
<feature type="signal peptide" evidence="1">
    <location>
        <begin position="1"/>
        <end position="19"/>
    </location>
</feature>
<dbReference type="Proteomes" id="UP000325255">
    <property type="component" value="Unassembled WGS sequence"/>
</dbReference>
<accession>A0A5M6ITX8</accession>
<evidence type="ECO:0000256" key="1">
    <source>
        <dbReference type="SAM" id="SignalP"/>
    </source>
</evidence>
<comment type="caution">
    <text evidence="2">The sequence shown here is derived from an EMBL/GenBank/DDBJ whole genome shotgun (WGS) entry which is preliminary data.</text>
</comment>